<dbReference type="InterPro" id="IPR050703">
    <property type="entry name" value="Flavin_MAO"/>
</dbReference>
<accession>A0ABU2BWU0</accession>
<comment type="similarity">
    <text evidence="2">Belongs to the flavin monoamine oxidase family.</text>
</comment>
<dbReference type="InterPro" id="IPR002937">
    <property type="entry name" value="Amino_oxidase"/>
</dbReference>
<dbReference type="EC" id="1.4.3.4" evidence="5"/>
<comment type="caution">
    <text evidence="5">The sequence shown here is derived from an EMBL/GenBank/DDBJ whole genome shotgun (WGS) entry which is preliminary data.</text>
</comment>
<proteinExistence type="inferred from homology"/>
<dbReference type="InterPro" id="IPR001613">
    <property type="entry name" value="Flavin_amine_oxidase"/>
</dbReference>
<evidence type="ECO:0000313" key="6">
    <source>
        <dbReference type="Proteomes" id="UP001183648"/>
    </source>
</evidence>
<keyword evidence="6" id="KW-1185">Reference proteome</keyword>
<dbReference type="SUPFAM" id="SSF54373">
    <property type="entry name" value="FAD-linked reductases, C-terminal domain"/>
    <property type="match status" value="1"/>
</dbReference>
<comment type="cofactor">
    <cofactor evidence="1">
        <name>FAD</name>
        <dbReference type="ChEBI" id="CHEBI:57692"/>
    </cofactor>
</comment>
<evidence type="ECO:0000256" key="2">
    <source>
        <dbReference type="ARBA" id="ARBA00005995"/>
    </source>
</evidence>
<dbReference type="Gene3D" id="1.10.405.10">
    <property type="entry name" value="Guanine Nucleotide Dissociation Inhibitor, domain 1"/>
    <property type="match status" value="1"/>
</dbReference>
<evidence type="ECO:0000259" key="4">
    <source>
        <dbReference type="Pfam" id="PF01593"/>
    </source>
</evidence>
<gene>
    <name evidence="5" type="ORF">J2S63_002432</name>
</gene>
<evidence type="ECO:0000256" key="1">
    <source>
        <dbReference type="ARBA" id="ARBA00001974"/>
    </source>
</evidence>
<dbReference type="EMBL" id="JAVDYG010000001">
    <property type="protein sequence ID" value="MDR7362879.1"/>
    <property type="molecule type" value="Genomic_DNA"/>
</dbReference>
<dbReference type="Pfam" id="PF01593">
    <property type="entry name" value="Amino_oxidase"/>
    <property type="match status" value="1"/>
</dbReference>
<dbReference type="Proteomes" id="UP001183648">
    <property type="component" value="Unassembled WGS sequence"/>
</dbReference>
<sequence length="455" mass="49664">MKVVVVGAGLAGLTAARRLVALGHEVVVLEARSRVGGRTEGGVLSDGTPVELGGQWLGEGHSRMYALCEELGLETFRTWNDEGELLLELRGKRSRLKPHKGAVPRVSPFALADLAQGMARFERLARRVDLDRPWLTPGAERLDGQTWESWIRRNLRTAAGRAYFRVACEAVWAAEAADVSLLHALFYTRSNADLETLLAVDEGAQQDRVVGGSVRVSERLAEELGDRVVLGSPVRRVAHRPDGVGVETRAGTTYDGDAVVVTLPPALAGRLDYDPVLPSWRDQLTQRLPAGSVVKTYAAYPTPFWREDGLNGQAASDEGPVKITFDNSPPSGTPGVLMGFIEGAEARRWVRATPDERRAAVVGCFVRYFGPRAADPVEYLERDWNAEEFTRGCYGAHFTPGVWTTYGEALREPVGRIHWAGADYARDWCGYMEGAVRSGESVAESIAAELGRKPA</sequence>
<dbReference type="SUPFAM" id="SSF51905">
    <property type="entry name" value="FAD/NAD(P)-binding domain"/>
    <property type="match status" value="1"/>
</dbReference>
<protein>
    <submittedName>
        <fullName evidence="5">Monoamine oxidase</fullName>
        <ecNumber evidence="5">1.4.3.4</ecNumber>
    </submittedName>
</protein>
<evidence type="ECO:0000313" key="5">
    <source>
        <dbReference type="EMBL" id="MDR7362879.1"/>
    </source>
</evidence>
<evidence type="ECO:0000256" key="3">
    <source>
        <dbReference type="ARBA" id="ARBA00023002"/>
    </source>
</evidence>
<name>A0ABU2BWU0_9ACTN</name>
<organism evidence="5 6">
    <name type="scientific">Nocardioides marmoribigeumensis</name>
    <dbReference type="NCBI Taxonomy" id="433649"/>
    <lineage>
        <taxon>Bacteria</taxon>
        <taxon>Bacillati</taxon>
        <taxon>Actinomycetota</taxon>
        <taxon>Actinomycetes</taxon>
        <taxon>Propionibacteriales</taxon>
        <taxon>Nocardioidaceae</taxon>
        <taxon>Nocardioides</taxon>
    </lineage>
</organism>
<dbReference type="PANTHER" id="PTHR43563:SF1">
    <property type="entry name" value="AMINE OXIDASE [FLAVIN-CONTAINING] B"/>
    <property type="match status" value="1"/>
</dbReference>
<dbReference type="InterPro" id="IPR036188">
    <property type="entry name" value="FAD/NAD-bd_sf"/>
</dbReference>
<dbReference type="RefSeq" id="WP_310302471.1">
    <property type="nucleotide sequence ID" value="NZ_BAAAPS010000013.1"/>
</dbReference>
<dbReference type="Gene3D" id="3.90.660.10">
    <property type="match status" value="1"/>
</dbReference>
<dbReference type="GO" id="GO:0097621">
    <property type="term" value="F:monoamine oxidase activity"/>
    <property type="evidence" value="ECO:0007669"/>
    <property type="project" value="UniProtKB-EC"/>
</dbReference>
<dbReference type="PRINTS" id="PR00757">
    <property type="entry name" value="AMINEOXDASEF"/>
</dbReference>
<feature type="domain" description="Amine oxidase" evidence="4">
    <location>
        <begin position="10"/>
        <end position="446"/>
    </location>
</feature>
<reference evidence="5 6" key="1">
    <citation type="submission" date="2023-07" db="EMBL/GenBank/DDBJ databases">
        <title>Sequencing the genomes of 1000 actinobacteria strains.</title>
        <authorList>
            <person name="Klenk H.-P."/>
        </authorList>
    </citation>
    <scope>NUCLEOTIDE SEQUENCE [LARGE SCALE GENOMIC DNA]</scope>
    <source>
        <strain evidence="5 6">DSM 19426</strain>
    </source>
</reference>
<dbReference type="Gene3D" id="3.50.50.60">
    <property type="entry name" value="FAD/NAD(P)-binding domain"/>
    <property type="match status" value="1"/>
</dbReference>
<keyword evidence="3 5" id="KW-0560">Oxidoreductase</keyword>
<dbReference type="PANTHER" id="PTHR43563">
    <property type="entry name" value="AMINE OXIDASE"/>
    <property type="match status" value="1"/>
</dbReference>